<dbReference type="EMBL" id="CP022957">
    <property type="protein sequence ID" value="ASV31272.1"/>
    <property type="molecule type" value="Genomic_DNA"/>
</dbReference>
<sequence length="121" mass="13860">MRRFLLVCVVFLGVILSCTDRDDNVDSVNIRIKNQTDFNFNEVRIVEKDTVYENISAGGLSEYYEFLSAAEEMGLTIVTDSTTLTYTPNPLAIDSLPIGFYTYELGIDEENQVEFNFRIDY</sequence>
<dbReference type="Proteomes" id="UP000215244">
    <property type="component" value="Chromosome"/>
</dbReference>
<proteinExistence type="predicted"/>
<dbReference type="PROSITE" id="PS51257">
    <property type="entry name" value="PROKAR_LIPOPROTEIN"/>
    <property type="match status" value="1"/>
</dbReference>
<dbReference type="AlphaFoldDB" id="A0A223V7K6"/>
<evidence type="ECO:0000313" key="2">
    <source>
        <dbReference type="Proteomes" id="UP000215244"/>
    </source>
</evidence>
<protein>
    <submittedName>
        <fullName evidence="1">Uncharacterized protein</fullName>
    </submittedName>
</protein>
<dbReference type="OrthoDB" id="980950at2"/>
<organism evidence="1 2">
    <name type="scientific">Maribacter cobaltidurans</name>
    <dbReference type="NCBI Taxonomy" id="1178778"/>
    <lineage>
        <taxon>Bacteria</taxon>
        <taxon>Pseudomonadati</taxon>
        <taxon>Bacteroidota</taxon>
        <taxon>Flavobacteriia</taxon>
        <taxon>Flavobacteriales</taxon>
        <taxon>Flavobacteriaceae</taxon>
        <taxon>Maribacter</taxon>
    </lineage>
</organism>
<dbReference type="KEGG" id="marb:CJ263_14195"/>
<reference evidence="1 2" key="1">
    <citation type="submission" date="2017-08" db="EMBL/GenBank/DDBJ databases">
        <title>The complete genome sequence of Maribacter sp. B1, isolated from deep-sea sediment.</title>
        <authorList>
            <person name="Wu Y.-H."/>
            <person name="Cheng H."/>
            <person name="Xu X.-W."/>
        </authorList>
    </citation>
    <scope>NUCLEOTIDE SEQUENCE [LARGE SCALE GENOMIC DNA]</scope>
    <source>
        <strain evidence="1 2">B1</strain>
    </source>
</reference>
<evidence type="ECO:0000313" key="1">
    <source>
        <dbReference type="EMBL" id="ASV31272.1"/>
    </source>
</evidence>
<name>A0A223V7K6_9FLAO</name>
<keyword evidence="2" id="KW-1185">Reference proteome</keyword>
<gene>
    <name evidence="1" type="ORF">CJ263_14195</name>
</gene>
<dbReference type="RefSeq" id="WP_094997883.1">
    <property type="nucleotide sequence ID" value="NZ_BMJL01000004.1"/>
</dbReference>
<accession>A0A223V7K6</accession>